<dbReference type="GO" id="GO:0043531">
    <property type="term" value="F:ADP binding"/>
    <property type="evidence" value="ECO:0007669"/>
    <property type="project" value="InterPro"/>
</dbReference>
<sequence length="1196" mass="135803">MIEHIANDVLNKFLSTASKDFNDFVGIDDHIAKMSVLLHMECEEVRMVGIWGSSGIGKTTIARALFSRLSRHFQSSIFIDRAFISKSMEIYSRGNPDDYNMKLNLQRNFLSEILDKKDIKIDHLGALAERLKYHKVLVIIDDLDDQVVLDTLAGQAQWFGRGSRIIAITKDKHILTAHGINHIYEVKLPSEKLALEILCQSAFRKNTPPHGYMELACEVVERVDSLPLGLNVLGSHLRGEDKEYWLDQLSRFRKGIDGKIHKTLRVSYDGLNNKEDKALFRHIACLFNYAGIIEIKKLLADSDLDVNMGLRNLNDNSLIQIRRQTVVMHSLLQEMGKEVVRSQSNEPGEREFLTDSKDICNVLEEDIGSRNVLGISLNKDEIDEKDELHVHNSAFKGMRNLRFLNIYTNKSRTKDRLHLLEGFNYLPPKLRLLSWDRYPMRCMPSKFCPKYLVKVKMQGSKLEKLWEGIGNLTCLDYMDLSGSENLKEIPDLSLATNLKTLNLSGCSSLVDLPLSIRNLNKLMTLEMSGCINLRTLPSGINLQSLVSVDLRKCSELNSVPDISTNISDLDLNETAIEEILSNLRLQNLVSLRMERIKSERLWASVQVQNRSSFGSGVRPVRERPCRCRSYFPSFVLVSLRSFFAVPSSTALSELWYRKPYINGGSASGVTTRSIGGSRWRWSGLHIHRRRSSFREGEAHSALSSPVFGHEEWRLAKLRAAVLEPEVLWVVVSRSRCDKCVGGDLVRSMELSGVKTERRRMAMASLEALQSLSSGETRLSVASSCGCAKRFQSSRGGRRSLAALMTALTPLLTKLYLSNITSLVELPSSFQNLNKLEQLSITECIYLETLPNGMNIESLDYLNLSGCTRLRNFPDISTNISTLYLNNTGIEEVPSWIENFSKLRFLHMRKCFKLKCVSLNICKIKQLEKADFTVSRIHSNKASWCDSPSAVVMETDNVHVHRTLPSPKEDSSSIYVPKIYLKFVNCFILSQEALLQELSVLKGLIFPGEEVPSYFTHRSIGCSLTIPLLNNSLSIPFFRFRACAMVELDPRLYPLSPHIVIQICCRFRDRFGNSFQSFGQPHRFTPYHQKGSHLFIFDCRLLLNRDNATPDELNYNQVCIQFRIIEDRSIFILKGCGIRIFADHCPSPDNQPDNVSSTLGVARWALPHPTKRNVFKDLTLALNGAKQQFLKRRARGE</sequence>
<proteinExistence type="predicted"/>
<dbReference type="InterPro" id="IPR036390">
    <property type="entry name" value="WH_DNA-bd_sf"/>
</dbReference>
<dbReference type="InterPro" id="IPR011713">
    <property type="entry name" value="Leu-rich_rpt_3"/>
</dbReference>
<dbReference type="Pfam" id="PF00931">
    <property type="entry name" value="NB-ARC"/>
    <property type="match status" value="1"/>
</dbReference>
<dbReference type="InterPro" id="IPR032675">
    <property type="entry name" value="LRR_dom_sf"/>
</dbReference>
<dbReference type="InterPro" id="IPR045344">
    <property type="entry name" value="C-JID"/>
</dbReference>
<dbReference type="FunFam" id="1.10.8.430:FF:000002">
    <property type="entry name" value="Disease resistance protein (TIR-NBS-LRR class)"/>
    <property type="match status" value="1"/>
</dbReference>
<evidence type="ECO:0000256" key="6">
    <source>
        <dbReference type="ARBA" id="ARBA00047304"/>
    </source>
</evidence>
<keyword evidence="2" id="KW-0433">Leucine-rich repeat</keyword>
<protein>
    <recommendedName>
        <fullName evidence="1">ADP-ribosyl cyclase/cyclic ADP-ribose hydrolase</fullName>
        <ecNumber evidence="1">3.2.2.6</ecNumber>
    </recommendedName>
</protein>
<dbReference type="GO" id="GO:0061809">
    <property type="term" value="F:NAD+ nucleosidase activity, cyclic ADP-ribose generating"/>
    <property type="evidence" value="ECO:0007669"/>
    <property type="project" value="UniProtKB-EC"/>
</dbReference>
<dbReference type="InterPro" id="IPR042197">
    <property type="entry name" value="Apaf_helical"/>
</dbReference>
<dbReference type="InterPro" id="IPR002182">
    <property type="entry name" value="NB-ARC"/>
</dbReference>
<evidence type="ECO:0000313" key="8">
    <source>
        <dbReference type="EnsemblPlants" id="Bo9g064390.1"/>
    </source>
</evidence>
<dbReference type="SUPFAM" id="SSF52058">
    <property type="entry name" value="L domain-like"/>
    <property type="match status" value="2"/>
</dbReference>
<keyword evidence="5" id="KW-0520">NAD</keyword>
<keyword evidence="3" id="KW-0677">Repeat</keyword>
<dbReference type="PANTHER" id="PTHR11017">
    <property type="entry name" value="LEUCINE-RICH REPEAT-CONTAINING PROTEIN"/>
    <property type="match status" value="1"/>
</dbReference>
<evidence type="ECO:0000256" key="5">
    <source>
        <dbReference type="ARBA" id="ARBA00023027"/>
    </source>
</evidence>
<dbReference type="InterPro" id="IPR003593">
    <property type="entry name" value="AAA+_ATPase"/>
</dbReference>
<dbReference type="PANTHER" id="PTHR11017:SF520">
    <property type="entry name" value="ADP-RIBOSYL CYCLASE_CYCLIC ADP-RIBOSE HYDROLASE"/>
    <property type="match status" value="1"/>
</dbReference>
<dbReference type="EnsemblPlants" id="Bo9g064390.1">
    <property type="protein sequence ID" value="Bo9g064390.1"/>
    <property type="gene ID" value="Bo9g064390"/>
</dbReference>
<reference evidence="8 9" key="1">
    <citation type="journal article" date="2014" name="Genome Biol.">
        <title>Transcriptome and methylome profiling reveals relics of genome dominance in the mesopolyploid Brassica oleracea.</title>
        <authorList>
            <person name="Parkin I.A."/>
            <person name="Koh C."/>
            <person name="Tang H."/>
            <person name="Robinson S.J."/>
            <person name="Kagale S."/>
            <person name="Clarke W.E."/>
            <person name="Town C.D."/>
            <person name="Nixon J."/>
            <person name="Krishnakumar V."/>
            <person name="Bidwell S.L."/>
            <person name="Denoeud F."/>
            <person name="Belcram H."/>
            <person name="Links M.G."/>
            <person name="Just J."/>
            <person name="Clarke C."/>
            <person name="Bender T."/>
            <person name="Huebert T."/>
            <person name="Mason A.S."/>
            <person name="Pires J.C."/>
            <person name="Barker G."/>
            <person name="Moore J."/>
            <person name="Walley P.G."/>
            <person name="Manoli S."/>
            <person name="Batley J."/>
            <person name="Edwards D."/>
            <person name="Nelson M.N."/>
            <person name="Wang X."/>
            <person name="Paterson A.H."/>
            <person name="King G."/>
            <person name="Bancroft I."/>
            <person name="Chalhoub B."/>
            <person name="Sharpe A.G."/>
        </authorList>
    </citation>
    <scope>NUCLEOTIDE SEQUENCE</scope>
    <source>
        <strain evidence="8 9">cv. TO1000</strain>
    </source>
</reference>
<name>A0A0D3E6W8_BRAOL</name>
<dbReference type="SUPFAM" id="SSF46785">
    <property type="entry name" value="Winged helix' DNA-binding domain"/>
    <property type="match status" value="1"/>
</dbReference>
<dbReference type="Pfam" id="PF20160">
    <property type="entry name" value="C-JID"/>
    <property type="match status" value="1"/>
</dbReference>
<evidence type="ECO:0000256" key="4">
    <source>
        <dbReference type="ARBA" id="ARBA00022801"/>
    </source>
</evidence>
<evidence type="ECO:0000256" key="2">
    <source>
        <dbReference type="ARBA" id="ARBA00022614"/>
    </source>
</evidence>
<dbReference type="PRINTS" id="PR00364">
    <property type="entry name" value="DISEASERSIST"/>
</dbReference>
<dbReference type="EC" id="3.2.2.6" evidence="1"/>
<dbReference type="Pfam" id="PF23282">
    <property type="entry name" value="WHD_ROQ1"/>
    <property type="match status" value="1"/>
</dbReference>
<dbReference type="InterPro" id="IPR044974">
    <property type="entry name" value="Disease_R_plants"/>
</dbReference>
<evidence type="ECO:0000256" key="3">
    <source>
        <dbReference type="ARBA" id="ARBA00022737"/>
    </source>
</evidence>
<dbReference type="FunFam" id="3.40.50.300:FF:001002">
    <property type="entry name" value="Disease resistance protein (TIR-NBS-LRR class)"/>
    <property type="match status" value="1"/>
</dbReference>
<keyword evidence="9" id="KW-1185">Reference proteome</keyword>
<dbReference type="STRING" id="109376.A0A0D3E6W8"/>
<dbReference type="OMA" id="SWIENFS"/>
<dbReference type="InterPro" id="IPR027417">
    <property type="entry name" value="P-loop_NTPase"/>
</dbReference>
<evidence type="ECO:0000259" key="7">
    <source>
        <dbReference type="SMART" id="SM00382"/>
    </source>
</evidence>
<dbReference type="Gramene" id="Bo9g064390.1">
    <property type="protein sequence ID" value="Bo9g064390.1"/>
    <property type="gene ID" value="Bo9g064390"/>
</dbReference>
<dbReference type="Gene3D" id="3.40.50.300">
    <property type="entry name" value="P-loop containing nucleotide triphosphate hydrolases"/>
    <property type="match status" value="1"/>
</dbReference>
<dbReference type="GO" id="GO:0006952">
    <property type="term" value="P:defense response"/>
    <property type="evidence" value="ECO:0007669"/>
    <property type="project" value="InterPro"/>
</dbReference>
<dbReference type="Proteomes" id="UP000032141">
    <property type="component" value="Chromosome C9"/>
</dbReference>
<keyword evidence="4" id="KW-0378">Hydrolase</keyword>
<dbReference type="SMART" id="SM00382">
    <property type="entry name" value="AAA"/>
    <property type="match status" value="1"/>
</dbReference>
<organism evidence="8 9">
    <name type="scientific">Brassica oleracea var. oleracea</name>
    <dbReference type="NCBI Taxonomy" id="109376"/>
    <lineage>
        <taxon>Eukaryota</taxon>
        <taxon>Viridiplantae</taxon>
        <taxon>Streptophyta</taxon>
        <taxon>Embryophyta</taxon>
        <taxon>Tracheophyta</taxon>
        <taxon>Spermatophyta</taxon>
        <taxon>Magnoliopsida</taxon>
        <taxon>eudicotyledons</taxon>
        <taxon>Gunneridae</taxon>
        <taxon>Pentapetalae</taxon>
        <taxon>rosids</taxon>
        <taxon>malvids</taxon>
        <taxon>Brassicales</taxon>
        <taxon>Brassicaceae</taxon>
        <taxon>Brassiceae</taxon>
        <taxon>Brassica</taxon>
    </lineage>
</organism>
<evidence type="ECO:0000256" key="1">
    <source>
        <dbReference type="ARBA" id="ARBA00011982"/>
    </source>
</evidence>
<accession>A0A0D3E6W8</accession>
<reference evidence="8" key="2">
    <citation type="submission" date="2015-03" db="UniProtKB">
        <authorList>
            <consortium name="EnsemblPlants"/>
        </authorList>
    </citation>
    <scope>IDENTIFICATION</scope>
</reference>
<dbReference type="Gene3D" id="1.10.8.430">
    <property type="entry name" value="Helical domain of apoptotic protease-activating factors"/>
    <property type="match status" value="1"/>
</dbReference>
<comment type="catalytic activity">
    <reaction evidence="6">
        <text>NAD(+) + H2O = ADP-D-ribose + nicotinamide + H(+)</text>
        <dbReference type="Rhea" id="RHEA:16301"/>
        <dbReference type="ChEBI" id="CHEBI:15377"/>
        <dbReference type="ChEBI" id="CHEBI:15378"/>
        <dbReference type="ChEBI" id="CHEBI:17154"/>
        <dbReference type="ChEBI" id="CHEBI:57540"/>
        <dbReference type="ChEBI" id="CHEBI:57967"/>
        <dbReference type="EC" id="3.2.2.6"/>
    </reaction>
    <physiologicalReaction direction="left-to-right" evidence="6">
        <dbReference type="Rhea" id="RHEA:16302"/>
    </physiologicalReaction>
</comment>
<dbReference type="HOGENOM" id="CLU_001561_0_1_1"/>
<dbReference type="AlphaFoldDB" id="A0A0D3E6W8"/>
<dbReference type="Gene3D" id="3.80.10.10">
    <property type="entry name" value="Ribonuclease Inhibitor"/>
    <property type="match status" value="2"/>
</dbReference>
<evidence type="ECO:0000313" key="9">
    <source>
        <dbReference type="Proteomes" id="UP000032141"/>
    </source>
</evidence>
<feature type="domain" description="AAA+ ATPase" evidence="7">
    <location>
        <begin position="44"/>
        <end position="189"/>
    </location>
</feature>
<dbReference type="InterPro" id="IPR058192">
    <property type="entry name" value="WHD_ROQ1-like"/>
</dbReference>
<dbReference type="FunFam" id="3.80.10.10:FF:000386">
    <property type="entry name" value="Disease resistance protein RPS4"/>
    <property type="match status" value="1"/>
</dbReference>
<dbReference type="Pfam" id="PF07725">
    <property type="entry name" value="LRR_3"/>
    <property type="match status" value="1"/>
</dbReference>
<dbReference type="SUPFAM" id="SSF52540">
    <property type="entry name" value="P-loop containing nucleoside triphosphate hydrolases"/>
    <property type="match status" value="1"/>
</dbReference>